<evidence type="ECO:0000313" key="1">
    <source>
        <dbReference type="EMBL" id="RAK98806.1"/>
    </source>
</evidence>
<proteinExistence type="predicted"/>
<dbReference type="GeneID" id="37225837"/>
<sequence length="274" mass="31517">MSAAIHTEIVDAEEFFPTNLTPWIYKHADIADLDCMERWPIYCAEFEEFFHLLNTHFPENNLFDPSLAEPDPLEAYYPEAEDYCPVAIGPDLLEEAAGGVETVALPIKSWKYSTRESSEVMMRSQGLMLRTLIETIYLKLNGRQWASTSNQYVPVLSFAGWFQEQTWSEFLSENPSIMLGQLASNIKLRLQDQEMFVVGCYKRQVFLARGLFTKDQISRVHAKGFSANEVFHLDLTRGYDVSNKGDWFEAMKIFAGLLRYILSGNARHYHAELQ</sequence>
<organism evidence="1 2">
    <name type="scientific">Aspergillus ibericus CBS 121593</name>
    <dbReference type="NCBI Taxonomy" id="1448316"/>
    <lineage>
        <taxon>Eukaryota</taxon>
        <taxon>Fungi</taxon>
        <taxon>Dikarya</taxon>
        <taxon>Ascomycota</taxon>
        <taxon>Pezizomycotina</taxon>
        <taxon>Eurotiomycetes</taxon>
        <taxon>Eurotiomycetidae</taxon>
        <taxon>Eurotiales</taxon>
        <taxon>Aspergillaceae</taxon>
        <taxon>Aspergillus</taxon>
        <taxon>Aspergillus subgen. Circumdati</taxon>
    </lineage>
</organism>
<dbReference type="AlphaFoldDB" id="A0A395GTP3"/>
<dbReference type="RefSeq" id="XP_025573134.1">
    <property type="nucleotide sequence ID" value="XM_025720972.1"/>
</dbReference>
<evidence type="ECO:0000313" key="2">
    <source>
        <dbReference type="Proteomes" id="UP000249402"/>
    </source>
</evidence>
<keyword evidence="2" id="KW-1185">Reference proteome</keyword>
<dbReference type="VEuPathDB" id="FungiDB:BO80DRAFT_436713"/>
<name>A0A395GTP3_9EURO</name>
<accession>A0A395GTP3</accession>
<protein>
    <submittedName>
        <fullName evidence="1">Uncharacterized protein</fullName>
    </submittedName>
</protein>
<gene>
    <name evidence="1" type="ORF">BO80DRAFT_436713</name>
</gene>
<dbReference type="EMBL" id="KZ824451">
    <property type="protein sequence ID" value="RAK98806.1"/>
    <property type="molecule type" value="Genomic_DNA"/>
</dbReference>
<dbReference type="OrthoDB" id="4497058at2759"/>
<reference evidence="1 2" key="1">
    <citation type="submission" date="2018-02" db="EMBL/GenBank/DDBJ databases">
        <title>The genomes of Aspergillus section Nigri reveals drivers in fungal speciation.</title>
        <authorList>
            <consortium name="DOE Joint Genome Institute"/>
            <person name="Vesth T.C."/>
            <person name="Nybo J."/>
            <person name="Theobald S."/>
            <person name="Brandl J."/>
            <person name="Frisvad J.C."/>
            <person name="Nielsen K.F."/>
            <person name="Lyhne E.K."/>
            <person name="Kogle M.E."/>
            <person name="Kuo A."/>
            <person name="Riley R."/>
            <person name="Clum A."/>
            <person name="Nolan M."/>
            <person name="Lipzen A."/>
            <person name="Salamov A."/>
            <person name="Henrissat B."/>
            <person name="Wiebenga A."/>
            <person name="De vries R.P."/>
            <person name="Grigoriev I.V."/>
            <person name="Mortensen U.H."/>
            <person name="Andersen M.R."/>
            <person name="Baker S.E."/>
        </authorList>
    </citation>
    <scope>NUCLEOTIDE SEQUENCE [LARGE SCALE GENOMIC DNA]</scope>
    <source>
        <strain evidence="1 2">CBS 121593</strain>
    </source>
</reference>
<dbReference type="Proteomes" id="UP000249402">
    <property type="component" value="Unassembled WGS sequence"/>
</dbReference>